<accession>A0A9X2FEG0</accession>
<gene>
    <name evidence="2" type="ORF">NG895_21705</name>
</gene>
<evidence type="ECO:0000313" key="2">
    <source>
        <dbReference type="EMBL" id="MCO6046522.1"/>
    </source>
</evidence>
<dbReference type="RefSeq" id="WP_252854637.1">
    <property type="nucleotide sequence ID" value="NZ_JAMXLR010000076.1"/>
</dbReference>
<dbReference type="AlphaFoldDB" id="A0A9X2FEG0"/>
<name>A0A9X2FEG0_9BACT</name>
<comment type="caution">
    <text evidence="2">The sequence shown here is derived from an EMBL/GenBank/DDBJ whole genome shotgun (WGS) entry which is preliminary data.</text>
</comment>
<feature type="region of interest" description="Disordered" evidence="1">
    <location>
        <begin position="40"/>
        <end position="61"/>
    </location>
</feature>
<evidence type="ECO:0000256" key="1">
    <source>
        <dbReference type="SAM" id="MobiDB-lite"/>
    </source>
</evidence>
<protein>
    <submittedName>
        <fullName evidence="2">Uncharacterized protein</fullName>
    </submittedName>
</protein>
<proteinExistence type="predicted"/>
<reference evidence="2" key="1">
    <citation type="submission" date="2022-06" db="EMBL/GenBank/DDBJ databases">
        <title>Aeoliella straminimaris, a novel planctomycete from sediments.</title>
        <authorList>
            <person name="Vitorino I.R."/>
            <person name="Lage O.M."/>
        </authorList>
    </citation>
    <scope>NUCLEOTIDE SEQUENCE</scope>
    <source>
        <strain evidence="2">ICT_H6.2</strain>
    </source>
</reference>
<evidence type="ECO:0000313" key="3">
    <source>
        <dbReference type="Proteomes" id="UP001155241"/>
    </source>
</evidence>
<dbReference type="EMBL" id="JAMXLR010000076">
    <property type="protein sequence ID" value="MCO6046522.1"/>
    <property type="molecule type" value="Genomic_DNA"/>
</dbReference>
<organism evidence="2 3">
    <name type="scientific">Aeoliella straminimaris</name>
    <dbReference type="NCBI Taxonomy" id="2954799"/>
    <lineage>
        <taxon>Bacteria</taxon>
        <taxon>Pseudomonadati</taxon>
        <taxon>Planctomycetota</taxon>
        <taxon>Planctomycetia</taxon>
        <taxon>Pirellulales</taxon>
        <taxon>Lacipirellulaceae</taxon>
        <taxon>Aeoliella</taxon>
    </lineage>
</organism>
<sequence>MAGTPDPTPEEIRAACERIQATWSKHDWRNRAVTNARKWKLPSYSTSKHADGSDGLEVERD</sequence>
<feature type="compositionally biased region" description="Basic and acidic residues" evidence="1">
    <location>
        <begin position="48"/>
        <end position="61"/>
    </location>
</feature>
<dbReference type="Proteomes" id="UP001155241">
    <property type="component" value="Unassembled WGS sequence"/>
</dbReference>
<keyword evidence="3" id="KW-1185">Reference proteome</keyword>